<accession>A0A5D0D0Z1</accession>
<dbReference type="EMBL" id="VSDO01000001">
    <property type="protein sequence ID" value="TYA15588.1"/>
    <property type="molecule type" value="Genomic_DNA"/>
</dbReference>
<dbReference type="OrthoDB" id="9800567at2"/>
<dbReference type="Proteomes" id="UP000325218">
    <property type="component" value="Unassembled WGS sequence"/>
</dbReference>
<dbReference type="Pfam" id="PF10706">
    <property type="entry name" value="Aminoglyc_resit"/>
    <property type="match status" value="1"/>
</dbReference>
<organism evidence="1 2">
    <name type="scientific">Paenibacillus faecis</name>
    <dbReference type="NCBI Taxonomy" id="862114"/>
    <lineage>
        <taxon>Bacteria</taxon>
        <taxon>Bacillati</taxon>
        <taxon>Bacillota</taxon>
        <taxon>Bacilli</taxon>
        <taxon>Bacillales</taxon>
        <taxon>Paenibacillaceae</taxon>
        <taxon>Paenibacillus</taxon>
    </lineage>
</organism>
<dbReference type="InterPro" id="IPR019646">
    <property type="entry name" value="Aminoglyc_AdlTrfase"/>
</dbReference>
<comment type="caution">
    <text evidence="1">The sequence shown here is derived from an EMBL/GenBank/DDBJ whole genome shotgun (WGS) entry which is preliminary data.</text>
</comment>
<dbReference type="Gene3D" id="3.30.460.40">
    <property type="match status" value="1"/>
</dbReference>
<reference evidence="1 2" key="1">
    <citation type="submission" date="2019-08" db="EMBL/GenBank/DDBJ databases">
        <title>Genome sequencing of Paenibacillus faecis DSM 23593(T).</title>
        <authorList>
            <person name="Kook J.-K."/>
            <person name="Park S.-N."/>
            <person name="Lim Y.K."/>
        </authorList>
    </citation>
    <scope>NUCLEOTIDE SEQUENCE [LARGE SCALE GENOMIC DNA]</scope>
    <source>
        <strain evidence="1 2">DSM 23593</strain>
    </source>
</reference>
<evidence type="ECO:0000313" key="1">
    <source>
        <dbReference type="EMBL" id="TYA15588.1"/>
    </source>
</evidence>
<name>A0A5D0D0Z1_9BACL</name>
<gene>
    <name evidence="1" type="ORF">FRY98_05360</name>
</gene>
<keyword evidence="2" id="KW-1185">Reference proteome</keyword>
<sequence>MKGFNKPWAIAGGWAIDLFLGKTTREHSDIEIVVFRNDQISILEYLSGWEFKKVVGGKIEPWGVDERLELPVHETYAERLNEKIEILLNELEGKEWVYRRDPRIRRELSKAIMKTTNGIPYLRPEITLLYKSKGARPKDDVDFENTFSRLDFEQRRWLQGSLRIVYGEHPWIKFLKK</sequence>
<dbReference type="AlphaFoldDB" id="A0A5D0D0Z1"/>
<protein>
    <recommendedName>
        <fullName evidence="3">Amino acid transporter</fullName>
    </recommendedName>
</protein>
<evidence type="ECO:0008006" key="3">
    <source>
        <dbReference type="Google" id="ProtNLM"/>
    </source>
</evidence>
<evidence type="ECO:0000313" key="2">
    <source>
        <dbReference type="Proteomes" id="UP000325218"/>
    </source>
</evidence>
<proteinExistence type="predicted"/>